<name>A0A918YVV7_9GAMM</name>
<keyword evidence="1" id="KW-0472">Membrane</keyword>
<dbReference type="Proteomes" id="UP000636453">
    <property type="component" value="Unassembled WGS sequence"/>
</dbReference>
<evidence type="ECO:0000313" key="3">
    <source>
        <dbReference type="Proteomes" id="UP000636453"/>
    </source>
</evidence>
<gene>
    <name evidence="2" type="ORF">GCM10007167_05560</name>
</gene>
<protein>
    <submittedName>
        <fullName evidence="2">Uncharacterized protein</fullName>
    </submittedName>
</protein>
<dbReference type="AlphaFoldDB" id="A0A918YVV7"/>
<keyword evidence="1" id="KW-1133">Transmembrane helix</keyword>
<evidence type="ECO:0000256" key="1">
    <source>
        <dbReference type="SAM" id="Phobius"/>
    </source>
</evidence>
<feature type="transmembrane region" description="Helical" evidence="1">
    <location>
        <begin position="111"/>
        <end position="130"/>
    </location>
</feature>
<reference evidence="2" key="1">
    <citation type="journal article" date="2014" name="Int. J. Syst. Evol. Microbiol.">
        <title>Complete genome sequence of Corynebacterium casei LMG S-19264T (=DSM 44701T), isolated from a smear-ripened cheese.</title>
        <authorList>
            <consortium name="US DOE Joint Genome Institute (JGI-PGF)"/>
            <person name="Walter F."/>
            <person name="Albersmeier A."/>
            <person name="Kalinowski J."/>
            <person name="Ruckert C."/>
        </authorList>
    </citation>
    <scope>NUCLEOTIDE SEQUENCE</scope>
    <source>
        <strain evidence="2">KCTC 32020</strain>
    </source>
</reference>
<keyword evidence="3" id="KW-1185">Reference proteome</keyword>
<proteinExistence type="predicted"/>
<comment type="caution">
    <text evidence="2">The sequence shown here is derived from an EMBL/GenBank/DDBJ whole genome shotgun (WGS) entry which is preliminary data.</text>
</comment>
<sequence length="134" mass="14785">MLSTAVLSWRSRRETGRGATATNATSHWVWGEPAMRRREPSVRHTALGYAIHHASSIFWAVAFERLMLRKRASVARTTGTAAAVSAMAYAVDYGLTPKRLTPGFERHLDARGMLLTYAAVAAGFALTALARRRR</sequence>
<evidence type="ECO:0000313" key="2">
    <source>
        <dbReference type="EMBL" id="GHE27152.1"/>
    </source>
</evidence>
<keyword evidence="1" id="KW-0812">Transmembrane</keyword>
<feature type="transmembrane region" description="Helical" evidence="1">
    <location>
        <begin position="74"/>
        <end position="91"/>
    </location>
</feature>
<dbReference type="RefSeq" id="WP_222431745.1">
    <property type="nucleotide sequence ID" value="NZ_BNCF01000002.1"/>
</dbReference>
<accession>A0A918YVV7</accession>
<organism evidence="2 3">
    <name type="scientific">Vulcaniibacterium thermophilum</name>
    <dbReference type="NCBI Taxonomy" id="1169913"/>
    <lineage>
        <taxon>Bacteria</taxon>
        <taxon>Pseudomonadati</taxon>
        <taxon>Pseudomonadota</taxon>
        <taxon>Gammaproteobacteria</taxon>
        <taxon>Lysobacterales</taxon>
        <taxon>Lysobacteraceae</taxon>
        <taxon>Vulcaniibacterium</taxon>
    </lineage>
</organism>
<dbReference type="EMBL" id="BNCF01000002">
    <property type="protein sequence ID" value="GHE27152.1"/>
    <property type="molecule type" value="Genomic_DNA"/>
</dbReference>
<reference evidence="2" key="2">
    <citation type="submission" date="2020-09" db="EMBL/GenBank/DDBJ databases">
        <authorList>
            <person name="Sun Q."/>
            <person name="Kim S."/>
        </authorList>
    </citation>
    <scope>NUCLEOTIDE SEQUENCE</scope>
    <source>
        <strain evidence="2">KCTC 32020</strain>
    </source>
</reference>